<gene>
    <name evidence="3" type="ORF">GZ77_23300</name>
</gene>
<proteinExistence type="predicted"/>
<dbReference type="NCBIfam" id="NF007967">
    <property type="entry name" value="PRK10691.1"/>
    <property type="match status" value="1"/>
</dbReference>
<evidence type="ECO:0000259" key="2">
    <source>
        <dbReference type="Pfam" id="PF01557"/>
    </source>
</evidence>
<evidence type="ECO:0000256" key="1">
    <source>
        <dbReference type="ARBA" id="ARBA00022723"/>
    </source>
</evidence>
<keyword evidence="3" id="KW-0413">Isomerase</keyword>
<dbReference type="Pfam" id="PF01557">
    <property type="entry name" value="FAA_hydrolase"/>
    <property type="match status" value="1"/>
</dbReference>
<accession>A0A081N0P5</accession>
<dbReference type="Gene3D" id="3.90.850.10">
    <property type="entry name" value="Fumarylacetoacetase-like, C-terminal domain"/>
    <property type="match status" value="1"/>
</dbReference>
<reference evidence="3 4" key="1">
    <citation type="submission" date="2014-06" db="EMBL/GenBank/DDBJ databases">
        <title>Whole Genome Sequences of Three Symbiotic Endozoicomonas Bacteria.</title>
        <authorList>
            <person name="Neave M.J."/>
            <person name="Apprill A."/>
            <person name="Voolstra C.R."/>
        </authorList>
    </citation>
    <scope>NUCLEOTIDE SEQUENCE [LARGE SCALE GENOMIC DNA]</scope>
    <source>
        <strain evidence="3 4">LMG 24815</strain>
    </source>
</reference>
<keyword evidence="1" id="KW-0479">Metal-binding</keyword>
<name>A0A081N0P5_9GAMM</name>
<sequence>MKYRHRWLSGDRINLPTGKIVCVGRNYAEHVEELNNPLPDDPVLFIKPVSSAVHLELPFKIPQDRGDVHFETEIALLIDKPLCNASEHEATSAIKALGLALDLTLRDLQSKMKSKGLPWEIAKAFDGSCPISSFVAKEHLPNLDSIEFSLKVNGEVRQQDTSAHMLTSIPGLLSFISRHFTLEPGDIVLSGTPKGVAPLYAGDQLELTIKNVFSIETTCKAF</sequence>
<dbReference type="RefSeq" id="WP_034879176.1">
    <property type="nucleotide sequence ID" value="NZ_JOKG01000005.1"/>
</dbReference>
<dbReference type="GO" id="GO:0016853">
    <property type="term" value="F:isomerase activity"/>
    <property type="evidence" value="ECO:0007669"/>
    <property type="project" value="UniProtKB-KW"/>
</dbReference>
<evidence type="ECO:0000313" key="4">
    <source>
        <dbReference type="Proteomes" id="UP000028006"/>
    </source>
</evidence>
<dbReference type="PANTHER" id="PTHR11820">
    <property type="entry name" value="ACYLPYRUVASE"/>
    <property type="match status" value="1"/>
</dbReference>
<dbReference type="EMBL" id="JOKG01000005">
    <property type="protein sequence ID" value="KEQ12018.1"/>
    <property type="molecule type" value="Genomic_DNA"/>
</dbReference>
<dbReference type="GO" id="GO:0018773">
    <property type="term" value="F:acetylpyruvate hydrolase activity"/>
    <property type="evidence" value="ECO:0007669"/>
    <property type="project" value="TreeGrafter"/>
</dbReference>
<dbReference type="GO" id="GO:0046872">
    <property type="term" value="F:metal ion binding"/>
    <property type="evidence" value="ECO:0007669"/>
    <property type="project" value="UniProtKB-KW"/>
</dbReference>
<protein>
    <submittedName>
        <fullName evidence="3">5-carboxymethyl-2-hydroxymuconate delta-isomerase</fullName>
    </submittedName>
</protein>
<organism evidence="3 4">
    <name type="scientific">Endozoicomonas montiporae</name>
    <dbReference type="NCBI Taxonomy" id="1027273"/>
    <lineage>
        <taxon>Bacteria</taxon>
        <taxon>Pseudomonadati</taxon>
        <taxon>Pseudomonadota</taxon>
        <taxon>Gammaproteobacteria</taxon>
        <taxon>Oceanospirillales</taxon>
        <taxon>Endozoicomonadaceae</taxon>
        <taxon>Endozoicomonas</taxon>
    </lineage>
</organism>
<dbReference type="AlphaFoldDB" id="A0A081N0P5"/>
<dbReference type="SUPFAM" id="SSF56529">
    <property type="entry name" value="FAH"/>
    <property type="match status" value="1"/>
</dbReference>
<dbReference type="PANTHER" id="PTHR11820:SF7">
    <property type="entry name" value="ACYLPYRUVASE FAHD1, MITOCHONDRIAL"/>
    <property type="match status" value="1"/>
</dbReference>
<feature type="domain" description="Fumarylacetoacetase-like C-terminal" evidence="2">
    <location>
        <begin position="19"/>
        <end position="218"/>
    </location>
</feature>
<dbReference type="eggNOG" id="COG0179">
    <property type="taxonomic scope" value="Bacteria"/>
</dbReference>
<evidence type="ECO:0000313" key="3">
    <source>
        <dbReference type="EMBL" id="KEQ12018.1"/>
    </source>
</evidence>
<keyword evidence="4" id="KW-1185">Reference proteome</keyword>
<dbReference type="InterPro" id="IPR036663">
    <property type="entry name" value="Fumarylacetoacetase_C_sf"/>
</dbReference>
<comment type="caution">
    <text evidence="3">The sequence shown here is derived from an EMBL/GenBank/DDBJ whole genome shotgun (WGS) entry which is preliminary data.</text>
</comment>
<dbReference type="Proteomes" id="UP000028006">
    <property type="component" value="Unassembled WGS sequence"/>
</dbReference>
<dbReference type="InterPro" id="IPR011234">
    <property type="entry name" value="Fumarylacetoacetase-like_C"/>
</dbReference>